<sequence>NIPLPKWVSEIGESESSIFFTDRSGQHYKECLSLAVDNLPVLNGKTPVQVYQSFCESFKSSFSPFMESTITGISMGLGPDGELRYPSHHELPSNRKTQGVGEFQCYDQNMLSLLKQHAESSGNPLWGLGGPHDVPTYDQSPYTSSFFKDGGSWE</sequence>
<dbReference type="AlphaFoldDB" id="A0A392P8U9"/>
<comment type="similarity">
    <text evidence="1 4">Belongs to the glycosyl hydrolase 14 family.</text>
</comment>
<dbReference type="SUPFAM" id="SSF51445">
    <property type="entry name" value="(Trans)glycosidases"/>
    <property type="match status" value="1"/>
</dbReference>
<dbReference type="Pfam" id="PF01373">
    <property type="entry name" value="Glyco_hydro_14"/>
    <property type="match status" value="1"/>
</dbReference>
<evidence type="ECO:0000256" key="1">
    <source>
        <dbReference type="ARBA" id="ARBA00005652"/>
    </source>
</evidence>
<evidence type="ECO:0000313" key="5">
    <source>
        <dbReference type="EMBL" id="MCI07860.1"/>
    </source>
</evidence>
<feature type="non-terminal residue" evidence="5">
    <location>
        <position position="154"/>
    </location>
</feature>
<dbReference type="Gene3D" id="3.20.20.80">
    <property type="entry name" value="Glycosidases"/>
    <property type="match status" value="1"/>
</dbReference>
<dbReference type="Proteomes" id="UP000265520">
    <property type="component" value="Unassembled WGS sequence"/>
</dbReference>
<evidence type="ECO:0000256" key="2">
    <source>
        <dbReference type="ARBA" id="ARBA00023277"/>
    </source>
</evidence>
<proteinExistence type="inferred from homology"/>
<dbReference type="GO" id="GO:0000272">
    <property type="term" value="P:polysaccharide catabolic process"/>
    <property type="evidence" value="ECO:0007669"/>
    <property type="project" value="UniProtKB-KW"/>
</dbReference>
<dbReference type="InterPro" id="IPR001554">
    <property type="entry name" value="Glyco_hydro_14"/>
</dbReference>
<dbReference type="GO" id="GO:0016161">
    <property type="term" value="F:beta-amylase activity"/>
    <property type="evidence" value="ECO:0007669"/>
    <property type="project" value="UniProtKB-EC"/>
</dbReference>
<organism evidence="5 6">
    <name type="scientific">Trifolium medium</name>
    <dbReference type="NCBI Taxonomy" id="97028"/>
    <lineage>
        <taxon>Eukaryota</taxon>
        <taxon>Viridiplantae</taxon>
        <taxon>Streptophyta</taxon>
        <taxon>Embryophyta</taxon>
        <taxon>Tracheophyta</taxon>
        <taxon>Spermatophyta</taxon>
        <taxon>Magnoliopsida</taxon>
        <taxon>eudicotyledons</taxon>
        <taxon>Gunneridae</taxon>
        <taxon>Pentapetalae</taxon>
        <taxon>rosids</taxon>
        <taxon>fabids</taxon>
        <taxon>Fabales</taxon>
        <taxon>Fabaceae</taxon>
        <taxon>Papilionoideae</taxon>
        <taxon>50 kb inversion clade</taxon>
        <taxon>NPAAA clade</taxon>
        <taxon>Hologalegina</taxon>
        <taxon>IRL clade</taxon>
        <taxon>Trifolieae</taxon>
        <taxon>Trifolium</taxon>
    </lineage>
</organism>
<dbReference type="PANTHER" id="PTHR31352">
    <property type="entry name" value="BETA-AMYLASE 1, CHLOROPLASTIC"/>
    <property type="match status" value="1"/>
</dbReference>
<keyword evidence="4" id="KW-0378">Hydrolase</keyword>
<keyword evidence="6" id="KW-1185">Reference proteome</keyword>
<evidence type="ECO:0000313" key="6">
    <source>
        <dbReference type="Proteomes" id="UP000265520"/>
    </source>
</evidence>
<keyword evidence="3 4" id="KW-0624">Polysaccharide degradation</keyword>
<dbReference type="InterPro" id="IPR017853">
    <property type="entry name" value="GH"/>
</dbReference>
<dbReference type="PANTHER" id="PTHR31352:SF3">
    <property type="entry name" value="INACTIVE BETA-AMYLASE 9"/>
    <property type="match status" value="1"/>
</dbReference>
<keyword evidence="2 4" id="KW-0119">Carbohydrate metabolism</keyword>
<comment type="caution">
    <text evidence="5">The sequence shown here is derived from an EMBL/GenBank/DDBJ whole genome shotgun (WGS) entry which is preliminary data.</text>
</comment>
<reference evidence="5 6" key="1">
    <citation type="journal article" date="2018" name="Front. Plant Sci.">
        <title>Red Clover (Trifolium pratense) and Zigzag Clover (T. medium) - A Picture of Genomic Similarities and Differences.</title>
        <authorList>
            <person name="Dluhosova J."/>
            <person name="Istvanek J."/>
            <person name="Nedelnik J."/>
            <person name="Repkova J."/>
        </authorList>
    </citation>
    <scope>NUCLEOTIDE SEQUENCE [LARGE SCALE GENOMIC DNA]</scope>
    <source>
        <strain evidence="6">cv. 10/8</strain>
        <tissue evidence="5">Leaf</tissue>
    </source>
</reference>
<name>A0A392P8U9_9FABA</name>
<accession>A0A392P8U9</accession>
<evidence type="ECO:0000256" key="4">
    <source>
        <dbReference type="RuleBase" id="RU000509"/>
    </source>
</evidence>
<protein>
    <recommendedName>
        <fullName evidence="4">Beta-amylase</fullName>
        <ecNumber evidence="4">3.2.1.2</ecNumber>
    </recommendedName>
</protein>
<dbReference type="EMBL" id="LXQA010066937">
    <property type="protein sequence ID" value="MCI07860.1"/>
    <property type="molecule type" value="Genomic_DNA"/>
</dbReference>
<evidence type="ECO:0000256" key="3">
    <source>
        <dbReference type="ARBA" id="ARBA00023326"/>
    </source>
</evidence>
<keyword evidence="4" id="KW-0326">Glycosidase</keyword>
<feature type="non-terminal residue" evidence="5">
    <location>
        <position position="1"/>
    </location>
</feature>
<dbReference type="EC" id="3.2.1.2" evidence="4"/>
<comment type="catalytic activity">
    <reaction evidence="4">
        <text>Hydrolysis of (1-&gt;4)-alpha-D-glucosidic linkages in polysaccharides so as to remove successive maltose units from the non-reducing ends of the chains.</text>
        <dbReference type="EC" id="3.2.1.2"/>
    </reaction>
</comment>